<keyword evidence="2 6" id="KW-0812">Transmembrane</keyword>
<dbReference type="PANTHER" id="PTHR30168:SF0">
    <property type="entry name" value="INNER MEMBRANE PROTEIN"/>
    <property type="match status" value="1"/>
</dbReference>
<comment type="caution">
    <text evidence="7">The sequence shown here is derived from an EMBL/GenBank/DDBJ whole genome shotgun (WGS) entry which is preliminary data.</text>
</comment>
<evidence type="ECO:0000256" key="1">
    <source>
        <dbReference type="ARBA" id="ARBA00004167"/>
    </source>
</evidence>
<evidence type="ECO:0000313" key="7">
    <source>
        <dbReference type="EMBL" id="MBK1792628.1"/>
    </source>
</evidence>
<name>A0A8J7MKD6_9BACT</name>
<accession>A0A8J7MKD6</accession>
<dbReference type="GO" id="GO:0016020">
    <property type="term" value="C:membrane"/>
    <property type="evidence" value="ECO:0007669"/>
    <property type="project" value="UniProtKB-SubCell"/>
</dbReference>
<evidence type="ECO:0000256" key="6">
    <source>
        <dbReference type="SAM" id="Phobius"/>
    </source>
</evidence>
<evidence type="ECO:0000256" key="5">
    <source>
        <dbReference type="SAM" id="MobiDB-lite"/>
    </source>
</evidence>
<dbReference type="PANTHER" id="PTHR30168">
    <property type="entry name" value="PUTATIVE MEMBRANE PROTEIN YPFJ"/>
    <property type="match status" value="1"/>
</dbReference>
<sequence length="303" mass="33563">MKWKGRRRSSHVEDRRGQQVTGSSSSRAGAGLLLGLFMRAGGKTKILIVVGALVAIFVFKINPQTLLQFASSGGSAPQVSQVSEAPNDEMRAYLETIKADNEDVWAKIFQADGKVYKPSKMVIYHDKTPIPGGLADSRMGPFYMPANETIYIDPHFFNELSSKFGAQGDFAQAYVVAHEVGHHVQNLLGYSDYVHQQRGKVSEVEYNKLSVRLELQADFLAGVFAHHADRQFKEFLEQGDISEAMQCAHAIGDDTLQKSAGNKVVPDSFTHGTSEQRARWFELGYKTGDLEYGDTFSIGYSQL</sequence>
<proteinExistence type="predicted"/>
<evidence type="ECO:0000256" key="4">
    <source>
        <dbReference type="ARBA" id="ARBA00023136"/>
    </source>
</evidence>
<evidence type="ECO:0000256" key="3">
    <source>
        <dbReference type="ARBA" id="ARBA00022989"/>
    </source>
</evidence>
<protein>
    <submittedName>
        <fullName evidence="7">Neutral zinc metallopeptidase</fullName>
    </submittedName>
</protein>
<dbReference type="RefSeq" id="WP_200312639.1">
    <property type="nucleotide sequence ID" value="NZ_JAENIM010000046.1"/>
</dbReference>
<dbReference type="AlphaFoldDB" id="A0A8J7MKD6"/>
<reference evidence="7" key="1">
    <citation type="submission" date="2021-01" db="EMBL/GenBank/DDBJ databases">
        <title>Modified the classification status of verrucomicrobia.</title>
        <authorList>
            <person name="Feng X."/>
        </authorList>
    </citation>
    <scope>NUCLEOTIDE SEQUENCE</scope>
    <source>
        <strain evidence="7">_KCTC 22039</strain>
    </source>
</reference>
<dbReference type="InterPro" id="IPR007343">
    <property type="entry name" value="Uncharacterised_pept_Zn_put"/>
</dbReference>
<feature type="region of interest" description="Disordered" evidence="5">
    <location>
        <begin position="1"/>
        <end position="25"/>
    </location>
</feature>
<organism evidence="7 8">
    <name type="scientific">Persicirhabdus sediminis</name>
    <dbReference type="NCBI Taxonomy" id="454144"/>
    <lineage>
        <taxon>Bacteria</taxon>
        <taxon>Pseudomonadati</taxon>
        <taxon>Verrucomicrobiota</taxon>
        <taxon>Verrucomicrobiia</taxon>
        <taxon>Verrucomicrobiales</taxon>
        <taxon>Verrucomicrobiaceae</taxon>
        <taxon>Persicirhabdus</taxon>
    </lineage>
</organism>
<keyword evidence="8" id="KW-1185">Reference proteome</keyword>
<gene>
    <name evidence="7" type="ORF">JIN82_15795</name>
</gene>
<keyword evidence="3 6" id="KW-1133">Transmembrane helix</keyword>
<evidence type="ECO:0000313" key="8">
    <source>
        <dbReference type="Proteomes" id="UP000624703"/>
    </source>
</evidence>
<dbReference type="Pfam" id="PF04228">
    <property type="entry name" value="Zn_peptidase"/>
    <property type="match status" value="1"/>
</dbReference>
<feature type="transmembrane region" description="Helical" evidence="6">
    <location>
        <begin position="46"/>
        <end position="62"/>
    </location>
</feature>
<comment type="subcellular location">
    <subcellularLocation>
        <location evidence="1">Membrane</location>
        <topology evidence="1">Single-pass membrane protein</topology>
    </subcellularLocation>
</comment>
<dbReference type="EMBL" id="JAENIM010000046">
    <property type="protein sequence ID" value="MBK1792628.1"/>
    <property type="molecule type" value="Genomic_DNA"/>
</dbReference>
<evidence type="ECO:0000256" key="2">
    <source>
        <dbReference type="ARBA" id="ARBA00022692"/>
    </source>
</evidence>
<keyword evidence="4 6" id="KW-0472">Membrane</keyword>
<dbReference type="Proteomes" id="UP000624703">
    <property type="component" value="Unassembled WGS sequence"/>
</dbReference>